<reference evidence="1 2" key="1">
    <citation type="submission" date="2014-04" db="EMBL/GenBank/DDBJ databases">
        <authorList>
            <person name="Bishop-Lilly K.A."/>
            <person name="Broomall S.M."/>
            <person name="Chain P.S."/>
            <person name="Chertkov O."/>
            <person name="Coyne S.R."/>
            <person name="Daligault H.E."/>
            <person name="Davenport K.W."/>
            <person name="Erkkila T."/>
            <person name="Frey K.G."/>
            <person name="Gibbons H.S."/>
            <person name="Gu W."/>
            <person name="Jaissle J."/>
            <person name="Johnson S.L."/>
            <person name="Koroleva G.I."/>
            <person name="Ladner J.T."/>
            <person name="Lo C.-C."/>
            <person name="Minogue T.D."/>
            <person name="Munk C."/>
            <person name="Palacios G.F."/>
            <person name="Redden C.L."/>
            <person name="Rosenzweig C.N."/>
            <person name="Scholz M.B."/>
            <person name="Teshima H."/>
            <person name="Xu Y."/>
        </authorList>
    </citation>
    <scope>NUCLEOTIDE SEQUENCE [LARGE SCALE GENOMIC DNA]</scope>
    <source>
        <strain evidence="1 2">8244</strain>
    </source>
</reference>
<evidence type="ECO:0000313" key="2">
    <source>
        <dbReference type="Proteomes" id="UP000029278"/>
    </source>
</evidence>
<evidence type="ECO:0000313" key="1">
    <source>
        <dbReference type="EMBL" id="KFN12175.1"/>
    </source>
</evidence>
<comment type="caution">
    <text evidence="1">The sequence shown here is derived from an EMBL/GenBank/DDBJ whole genome shotgun (WGS) entry which is preliminary data.</text>
</comment>
<dbReference type="HOGENOM" id="CLU_3186644_0_0_9"/>
<organism evidence="1 2">
    <name type="scientific">Paenibacillus macerans</name>
    <name type="common">Bacillus macerans</name>
    <dbReference type="NCBI Taxonomy" id="44252"/>
    <lineage>
        <taxon>Bacteria</taxon>
        <taxon>Bacillati</taxon>
        <taxon>Bacillota</taxon>
        <taxon>Bacilli</taxon>
        <taxon>Bacillales</taxon>
        <taxon>Paenibacillaceae</taxon>
        <taxon>Paenibacillus</taxon>
    </lineage>
</organism>
<keyword evidence="1" id="KW-0808">Transferase</keyword>
<dbReference type="AlphaFoldDB" id="A0A090ZPJ8"/>
<dbReference type="STRING" id="44252.DJ90_1879"/>
<keyword evidence="2" id="KW-1185">Reference proteome</keyword>
<protein>
    <submittedName>
        <fullName evidence="1">Acetyltransferase, GNAT family</fullName>
    </submittedName>
</protein>
<proteinExistence type="predicted"/>
<sequence>MIYRNATVEDISAIVDANEQKISDFDNFYKPYQSQIIRCPYQKAWS</sequence>
<dbReference type="Proteomes" id="UP000029278">
    <property type="component" value="Unassembled WGS sequence"/>
</dbReference>
<gene>
    <name evidence="1" type="ORF">DJ90_1879</name>
</gene>
<dbReference type="EMBL" id="JMQA01000001">
    <property type="protein sequence ID" value="KFN12175.1"/>
    <property type="molecule type" value="Genomic_DNA"/>
</dbReference>
<accession>A0A090ZPJ8</accession>
<name>A0A090ZPJ8_PAEMA</name>
<dbReference type="GO" id="GO:0016740">
    <property type="term" value="F:transferase activity"/>
    <property type="evidence" value="ECO:0007669"/>
    <property type="project" value="UniProtKB-KW"/>
</dbReference>